<dbReference type="EMBL" id="JAOSIK010000023">
    <property type="protein sequence ID" value="MEK0312061.1"/>
    <property type="molecule type" value="Genomic_DNA"/>
</dbReference>
<keyword evidence="2" id="KW-0812">Transmembrane</keyword>
<name>A0ABU8ZUC1_9MOLU</name>
<gene>
    <name evidence="3" type="ORF">OC725_02170</name>
</gene>
<reference evidence="3 4" key="1">
    <citation type="journal article" date="2023" name="Int. J. Syst. Evol. Microbiol.">
        <title>The observation of taxonomic boundaries for the 16SrII and 16SrXXV phytoplasmas using genome-based delimitation.</title>
        <authorList>
            <person name="Rodrigues Jardim B."/>
            <person name="Tran-Nguyen L.T.T."/>
            <person name="Gambley C."/>
            <person name="Al-Sadi A.M."/>
            <person name="Al-Subhi A.M."/>
            <person name="Foissac X."/>
            <person name="Salar P."/>
            <person name="Cai H."/>
            <person name="Yang J.Y."/>
            <person name="Davis R."/>
            <person name="Jones L."/>
            <person name="Rodoni B."/>
            <person name="Constable F.E."/>
        </authorList>
    </citation>
    <scope>NUCLEOTIDE SEQUENCE [LARGE SCALE GENOMIC DNA]</scope>
    <source>
        <strain evidence="3">BAWM-322</strain>
    </source>
</reference>
<feature type="transmembrane region" description="Helical" evidence="2">
    <location>
        <begin position="9"/>
        <end position="31"/>
    </location>
</feature>
<evidence type="ECO:0000313" key="4">
    <source>
        <dbReference type="Proteomes" id="UP001382955"/>
    </source>
</evidence>
<evidence type="ECO:0000313" key="3">
    <source>
        <dbReference type="EMBL" id="MEK0312061.1"/>
    </source>
</evidence>
<evidence type="ECO:0000256" key="1">
    <source>
        <dbReference type="SAM" id="Coils"/>
    </source>
</evidence>
<accession>A0ABU8ZUC1</accession>
<dbReference type="RefSeq" id="WP_340495455.1">
    <property type="nucleotide sequence ID" value="NZ_JAOSIK010000023.1"/>
</dbReference>
<protein>
    <recommendedName>
        <fullName evidence="5">Effector</fullName>
    </recommendedName>
</protein>
<evidence type="ECO:0000256" key="2">
    <source>
        <dbReference type="SAM" id="Phobius"/>
    </source>
</evidence>
<sequence>MNSNSEKNILYKILIFFVIFLMLSGQIFFIMNVLAHNEEIEEENEKLSQNHKQLLESYNKIQHNNKVNLETKTQQNNNNNININKHNYEPILKSLRESIELQKNFFKQKTNSLNISLKKLTDEAVQSVIVFKNNAEEKIDHIEYFNKFGELISKVFLNEDNTNLKQIEEYQNNQLLKKIIVADNSKSESVLFYKDNKIKTEILNVYDEKTKNFVKRHILEFNNEEQLIATSFYQLTDPYKIEKKIYWDKDNQQNPIKIENFKYVDGKLNIIEEFNKDQKISKITIMTPDQKISSIQKFNYLEHEILIETKSFDSNNKVIETNLDVIETTIDFNTNKRVFPKPNF</sequence>
<proteinExistence type="predicted"/>
<dbReference type="Proteomes" id="UP001382955">
    <property type="component" value="Unassembled WGS sequence"/>
</dbReference>
<organism evidence="3 4">
    <name type="scientific">Candidatus Phytoplasma fabacearum</name>
    <dbReference type="NCBI Taxonomy" id="2982628"/>
    <lineage>
        <taxon>Bacteria</taxon>
        <taxon>Bacillati</taxon>
        <taxon>Mycoplasmatota</taxon>
        <taxon>Mollicutes</taxon>
        <taxon>Acholeplasmatales</taxon>
        <taxon>Acholeplasmataceae</taxon>
        <taxon>Candidatus Phytoplasma</taxon>
        <taxon>16SrII (Peanut WB group)</taxon>
    </lineage>
</organism>
<keyword evidence="4" id="KW-1185">Reference proteome</keyword>
<evidence type="ECO:0008006" key="5">
    <source>
        <dbReference type="Google" id="ProtNLM"/>
    </source>
</evidence>
<feature type="coiled-coil region" evidence="1">
    <location>
        <begin position="30"/>
        <end position="64"/>
    </location>
</feature>
<keyword evidence="2" id="KW-0472">Membrane</keyword>
<comment type="caution">
    <text evidence="3">The sequence shown here is derived from an EMBL/GenBank/DDBJ whole genome shotgun (WGS) entry which is preliminary data.</text>
</comment>
<keyword evidence="2" id="KW-1133">Transmembrane helix</keyword>
<keyword evidence="1" id="KW-0175">Coiled coil</keyword>